<dbReference type="EMBL" id="LQOV01000007">
    <property type="protein sequence ID" value="ORV54995.1"/>
    <property type="molecule type" value="Genomic_DNA"/>
</dbReference>
<comment type="caution">
    <text evidence="1">The sequence shown here is derived from an EMBL/GenBank/DDBJ whole genome shotgun (WGS) entry which is preliminary data.</text>
</comment>
<dbReference type="AlphaFoldDB" id="A0A1X1UDU3"/>
<dbReference type="RefSeq" id="WP_085220783.1">
    <property type="nucleotide sequence ID" value="NZ_AP022576.1"/>
</dbReference>
<dbReference type="STRING" id="292462.AWC05_14060"/>
<organism evidence="1 2">
    <name type="scientific">Mycobacterium florentinum</name>
    <dbReference type="NCBI Taxonomy" id="292462"/>
    <lineage>
        <taxon>Bacteria</taxon>
        <taxon>Bacillati</taxon>
        <taxon>Actinomycetota</taxon>
        <taxon>Actinomycetes</taxon>
        <taxon>Mycobacteriales</taxon>
        <taxon>Mycobacteriaceae</taxon>
        <taxon>Mycobacterium</taxon>
        <taxon>Mycobacterium simiae complex</taxon>
    </lineage>
</organism>
<accession>A0A1X1UDU3</accession>
<gene>
    <name evidence="1" type="ORF">AWC05_14060</name>
</gene>
<evidence type="ECO:0000313" key="1">
    <source>
        <dbReference type="EMBL" id="ORV54995.1"/>
    </source>
</evidence>
<reference evidence="1 2" key="1">
    <citation type="submission" date="2016-01" db="EMBL/GenBank/DDBJ databases">
        <title>The new phylogeny of the genus Mycobacterium.</title>
        <authorList>
            <person name="Tarcisio F."/>
            <person name="Conor M."/>
            <person name="Antonella G."/>
            <person name="Elisabetta G."/>
            <person name="Giulia F.S."/>
            <person name="Sara T."/>
            <person name="Anna F."/>
            <person name="Clotilde B."/>
            <person name="Roberto B."/>
            <person name="Veronica D.S."/>
            <person name="Fabio R."/>
            <person name="Monica P."/>
            <person name="Olivier J."/>
            <person name="Enrico T."/>
            <person name="Nicola S."/>
        </authorList>
    </citation>
    <scope>NUCLEOTIDE SEQUENCE [LARGE SCALE GENOMIC DNA]</scope>
    <source>
        <strain evidence="1 2">DSM 44852</strain>
    </source>
</reference>
<dbReference type="Proteomes" id="UP000193010">
    <property type="component" value="Unassembled WGS sequence"/>
</dbReference>
<proteinExistence type="predicted"/>
<protein>
    <submittedName>
        <fullName evidence="1">Uncharacterized protein</fullName>
    </submittedName>
</protein>
<dbReference type="OrthoDB" id="9803828at2"/>
<keyword evidence="2" id="KW-1185">Reference proteome</keyword>
<sequence>MPGTPAQTKGASVFTGRPSWQARIGAPTLQLLRSIVGLVGIDLGASINALIASRHPPRHTTTRALAVLGPDTVALQAKSRATPGAKFTFDLRDGEIHCWAMASWLPEARAVRSQIYHQLLGS</sequence>
<evidence type="ECO:0000313" key="2">
    <source>
        <dbReference type="Proteomes" id="UP000193010"/>
    </source>
</evidence>
<name>A0A1X1UDU3_MYCFL</name>